<name>A0A7R9FHM1_9NEOP</name>
<dbReference type="Gene3D" id="1.10.730.10">
    <property type="entry name" value="Isoleucyl-tRNA Synthetase, Domain 1"/>
    <property type="match status" value="1"/>
</dbReference>
<keyword evidence="5 11" id="KW-0547">Nucleotide-binding</keyword>
<dbReference type="CDD" id="cd00814">
    <property type="entry name" value="MetRS_core"/>
    <property type="match status" value="1"/>
</dbReference>
<evidence type="ECO:0000256" key="2">
    <source>
        <dbReference type="ARBA" id="ARBA00005594"/>
    </source>
</evidence>
<keyword evidence="4 11" id="KW-0436">Ligase</keyword>
<dbReference type="PROSITE" id="PS00178">
    <property type="entry name" value="AA_TRNA_LIGASE_I"/>
    <property type="match status" value="1"/>
</dbReference>
<dbReference type="InterPro" id="IPR033911">
    <property type="entry name" value="MetRS_core"/>
</dbReference>
<dbReference type="InterPro" id="IPR023458">
    <property type="entry name" value="Met-tRNA_ligase_1"/>
</dbReference>
<dbReference type="CDD" id="cd07957">
    <property type="entry name" value="Anticodon_Ia_Met"/>
    <property type="match status" value="1"/>
</dbReference>
<keyword evidence="7" id="KW-0694">RNA-binding</keyword>
<evidence type="ECO:0000256" key="11">
    <source>
        <dbReference type="RuleBase" id="RU363039"/>
    </source>
</evidence>
<dbReference type="GO" id="GO:0005829">
    <property type="term" value="C:cytosol"/>
    <property type="evidence" value="ECO:0007669"/>
    <property type="project" value="TreeGrafter"/>
</dbReference>
<dbReference type="PANTHER" id="PTHR45765:SF1">
    <property type="entry name" value="METHIONINE--TRNA LIGASE, CYTOPLASMIC"/>
    <property type="match status" value="1"/>
</dbReference>
<dbReference type="GO" id="GO:0004825">
    <property type="term" value="F:methionine-tRNA ligase activity"/>
    <property type="evidence" value="ECO:0007669"/>
    <property type="project" value="UniProtKB-EC"/>
</dbReference>
<evidence type="ECO:0000256" key="7">
    <source>
        <dbReference type="ARBA" id="ARBA00022884"/>
    </source>
</evidence>
<dbReference type="SUPFAM" id="SSF47323">
    <property type="entry name" value="Anticodon-binding domain of a subclass of class I aminoacyl-tRNA synthetases"/>
    <property type="match status" value="1"/>
</dbReference>
<evidence type="ECO:0000256" key="6">
    <source>
        <dbReference type="ARBA" id="ARBA00022840"/>
    </source>
</evidence>
<dbReference type="Gene3D" id="3.40.50.620">
    <property type="entry name" value="HUPs"/>
    <property type="match status" value="2"/>
</dbReference>
<accession>A0A7R9FHM1</accession>
<evidence type="ECO:0000313" key="13">
    <source>
        <dbReference type="EMBL" id="CAD7453360.1"/>
    </source>
</evidence>
<feature type="domain" description="WHEP-TRS" evidence="12">
    <location>
        <begin position="788"/>
        <end position="838"/>
    </location>
</feature>
<protein>
    <recommendedName>
        <fullName evidence="3">methionine--tRNA ligase</fullName>
        <ecNumber evidence="3">6.1.1.10</ecNumber>
    </recommendedName>
    <alternativeName>
        <fullName evidence="10">Methionyl-tRNA synthetase</fullName>
    </alternativeName>
</protein>
<dbReference type="InterPro" id="IPR014729">
    <property type="entry name" value="Rossmann-like_a/b/a_fold"/>
</dbReference>
<dbReference type="InterPro" id="IPR009068">
    <property type="entry name" value="uS15_NS1_RNA-bd_sf"/>
</dbReference>
<dbReference type="InterPro" id="IPR041598">
    <property type="entry name" value="MARS_N"/>
</dbReference>
<feature type="domain" description="WHEP-TRS" evidence="12">
    <location>
        <begin position="723"/>
        <end position="779"/>
    </location>
</feature>
<evidence type="ECO:0000256" key="5">
    <source>
        <dbReference type="ARBA" id="ARBA00022741"/>
    </source>
</evidence>
<dbReference type="GO" id="GO:0005524">
    <property type="term" value="F:ATP binding"/>
    <property type="evidence" value="ECO:0007669"/>
    <property type="project" value="UniProtKB-KW"/>
</dbReference>
<dbReference type="EMBL" id="OE000317">
    <property type="protein sequence ID" value="CAD7453360.1"/>
    <property type="molecule type" value="Genomic_DNA"/>
</dbReference>
<dbReference type="PRINTS" id="PR01041">
    <property type="entry name" value="TRNASYNTHMET"/>
</dbReference>
<proteinExistence type="inferred from homology"/>
<evidence type="ECO:0000259" key="12">
    <source>
        <dbReference type="PROSITE" id="PS51185"/>
    </source>
</evidence>
<sequence>MKLYTNEGNPASLKIVIAASYVGEKLELNLVSVDDYRFQAPRRLPVLETESGCRLFSTNAASRLVLPPHPGREIQVDQWLEWEAAQLQDRVSVADIAVWCTLYSVVTEPKLRQSWLADTANILSWFTCLQGLEHFQSTDGSVTYCQQSAVSAIKVKAGVAAHKQFLAATWLPSNTAGGEKAHPKLMTLTSVAGSIKDGVTSEDGLAKEVPVTEAELEAAREAWQHGATRRPTPKPRTHPVLPRAGEHNVLITSALPYVNNVPHLGNIIGCVLSADVFARFSRLSNNNTLFICGTDEYGTATETKALEEGLSPQEICDKYFKIHDSIYKWFNISFDYFGRTTTPEQTRICQDLFLRLHERGFTLTESMEQLLCENCKRLITRSWLKDGLKPRCITRDLKWGIPVPLEGYTDKVFYVWFDAPIGYLSITACYTDQWRLWWQPAQQSPVSLYQFMAKDNVPFHSVMFPSCLLGADQGHTLLEHLMATEYLNYEDGKFSKSRGVGVFGTDARDTGIPSDVWRFYLLYVRPESQDSNFSWVDLATKNNSELLNNLGNFVNRALMFAEKNFDGVVPEMSPDDSDLRLLVLVSREVKGYIDALQRARLRDGIRHILSISRHGNQYMQGTQPWVLLKGSECDRLRAGTVIGICCNLSCLLAILLSPYMPASAKTMQEQLGAPDDIFLISGEPSPLFSKIEPALVDKLKLEFSGRQKSASPNKTSVSSGTEVVTKLEEAVAQQGELVRKLKSSGVAKSEWQPHVATLLELKKQLVAAQAVNKATNGPSVLTDVNIGDVATLESEVAKQGELVRKLKSSGVPKSEWQPQVTILLYLKQKLATAQASKK</sequence>
<gene>
    <name evidence="13" type="ORF">TTEB3V08_LOCUS1505</name>
</gene>
<evidence type="ECO:0000256" key="4">
    <source>
        <dbReference type="ARBA" id="ARBA00022598"/>
    </source>
</evidence>
<dbReference type="Gene3D" id="3.40.30.10">
    <property type="entry name" value="Glutaredoxin"/>
    <property type="match status" value="1"/>
</dbReference>
<dbReference type="GO" id="GO:0017101">
    <property type="term" value="C:aminoacyl-tRNA synthetase multienzyme complex"/>
    <property type="evidence" value="ECO:0007669"/>
    <property type="project" value="TreeGrafter"/>
</dbReference>
<dbReference type="InterPro" id="IPR015413">
    <property type="entry name" value="Methionyl/Leucyl_tRNA_Synth"/>
</dbReference>
<reference evidence="13" key="1">
    <citation type="submission" date="2020-11" db="EMBL/GenBank/DDBJ databases">
        <authorList>
            <person name="Tran Van P."/>
        </authorList>
    </citation>
    <scope>NUCLEOTIDE SEQUENCE</scope>
</reference>
<dbReference type="Pfam" id="PF09334">
    <property type="entry name" value="tRNA-synt_1g"/>
    <property type="match status" value="1"/>
</dbReference>
<dbReference type="SMART" id="SM00991">
    <property type="entry name" value="WHEP-TRS"/>
    <property type="match status" value="2"/>
</dbReference>
<dbReference type="InterPro" id="IPR000738">
    <property type="entry name" value="WHEP-TRS_dom"/>
</dbReference>
<dbReference type="InterPro" id="IPR001412">
    <property type="entry name" value="aa-tRNA-synth_I_CS"/>
</dbReference>
<organism evidence="13">
    <name type="scientific">Timema tahoe</name>
    <dbReference type="NCBI Taxonomy" id="61484"/>
    <lineage>
        <taxon>Eukaryota</taxon>
        <taxon>Metazoa</taxon>
        <taxon>Ecdysozoa</taxon>
        <taxon>Arthropoda</taxon>
        <taxon>Hexapoda</taxon>
        <taxon>Insecta</taxon>
        <taxon>Pterygota</taxon>
        <taxon>Neoptera</taxon>
        <taxon>Polyneoptera</taxon>
        <taxon>Phasmatodea</taxon>
        <taxon>Timematodea</taxon>
        <taxon>Timematoidea</taxon>
        <taxon>Timematidae</taxon>
        <taxon>Timema</taxon>
    </lineage>
</organism>
<dbReference type="InterPro" id="IPR036282">
    <property type="entry name" value="Glutathione-S-Trfase_C_sf"/>
</dbReference>
<dbReference type="AlphaFoldDB" id="A0A7R9FHM1"/>
<dbReference type="PROSITE" id="PS51185">
    <property type="entry name" value="WHEP_TRS_2"/>
    <property type="match status" value="2"/>
</dbReference>
<dbReference type="Pfam" id="PF00458">
    <property type="entry name" value="WHEP-TRS"/>
    <property type="match status" value="2"/>
</dbReference>
<dbReference type="GO" id="GO:0003723">
    <property type="term" value="F:RNA binding"/>
    <property type="evidence" value="ECO:0007669"/>
    <property type="project" value="UniProtKB-KW"/>
</dbReference>
<dbReference type="Gene3D" id="1.10.287.10">
    <property type="entry name" value="S15/NS1, RNA-binding"/>
    <property type="match status" value="2"/>
</dbReference>
<dbReference type="Pfam" id="PF19303">
    <property type="entry name" value="Anticodon_3"/>
    <property type="match status" value="1"/>
</dbReference>
<keyword evidence="6 11" id="KW-0067">ATP-binding</keyword>
<dbReference type="InterPro" id="IPR041872">
    <property type="entry name" value="Anticodon_Met"/>
</dbReference>
<comment type="similarity">
    <text evidence="2 11">Belongs to the class-I aminoacyl-tRNA synthetase family.</text>
</comment>
<keyword evidence="8 11" id="KW-0648">Protein biosynthesis</keyword>
<dbReference type="PANTHER" id="PTHR45765">
    <property type="entry name" value="METHIONINE--TRNA LIGASE"/>
    <property type="match status" value="1"/>
</dbReference>
<dbReference type="SUPFAM" id="SSF47060">
    <property type="entry name" value="S15/NS1 RNA-binding domain"/>
    <property type="match status" value="2"/>
</dbReference>
<comment type="subcellular location">
    <subcellularLocation>
        <location evidence="1">Cytoplasm</location>
    </subcellularLocation>
</comment>
<dbReference type="Pfam" id="PF18485">
    <property type="entry name" value="GST_N_5"/>
    <property type="match status" value="1"/>
</dbReference>
<evidence type="ECO:0000256" key="9">
    <source>
        <dbReference type="ARBA" id="ARBA00023146"/>
    </source>
</evidence>
<dbReference type="CDD" id="cd00939">
    <property type="entry name" value="MetRS_RNA"/>
    <property type="match status" value="2"/>
</dbReference>
<dbReference type="SUPFAM" id="SSF47616">
    <property type="entry name" value="GST C-terminal domain-like"/>
    <property type="match status" value="1"/>
</dbReference>
<dbReference type="EC" id="6.1.1.10" evidence="3"/>
<keyword evidence="9 11" id="KW-0030">Aminoacyl-tRNA synthetase</keyword>
<evidence type="ECO:0000256" key="10">
    <source>
        <dbReference type="ARBA" id="ARBA00030904"/>
    </source>
</evidence>
<evidence type="ECO:0000256" key="3">
    <source>
        <dbReference type="ARBA" id="ARBA00012838"/>
    </source>
</evidence>
<evidence type="ECO:0000256" key="8">
    <source>
        <dbReference type="ARBA" id="ARBA00022917"/>
    </source>
</evidence>
<dbReference type="SUPFAM" id="SSF52374">
    <property type="entry name" value="Nucleotidylyl transferase"/>
    <property type="match status" value="1"/>
</dbReference>
<evidence type="ECO:0000256" key="1">
    <source>
        <dbReference type="ARBA" id="ARBA00004496"/>
    </source>
</evidence>
<dbReference type="InterPro" id="IPR009080">
    <property type="entry name" value="tRNAsynth_Ia_anticodon-bd"/>
</dbReference>
<dbReference type="GO" id="GO:0006431">
    <property type="term" value="P:methionyl-tRNA aminoacylation"/>
    <property type="evidence" value="ECO:0007669"/>
    <property type="project" value="InterPro"/>
</dbReference>